<dbReference type="EMBL" id="BBYR01000045">
    <property type="protein sequence ID" value="GAP37334.1"/>
    <property type="molecule type" value="Genomic_DNA"/>
</dbReference>
<keyword evidence="2" id="KW-1185">Reference proteome</keyword>
<organism evidence="1 2">
    <name type="scientific">Piscinibacter sakaiensis</name>
    <name type="common">Ideonella sakaiensis</name>
    <dbReference type="NCBI Taxonomy" id="1547922"/>
    <lineage>
        <taxon>Bacteria</taxon>
        <taxon>Pseudomonadati</taxon>
        <taxon>Pseudomonadota</taxon>
        <taxon>Betaproteobacteria</taxon>
        <taxon>Burkholderiales</taxon>
        <taxon>Sphaerotilaceae</taxon>
        <taxon>Piscinibacter</taxon>
    </lineage>
</organism>
<reference evidence="2" key="1">
    <citation type="submission" date="2015-07" db="EMBL/GenBank/DDBJ databases">
        <title>Discovery of a poly(ethylene terephthalate assimilation.</title>
        <authorList>
            <person name="Yoshida S."/>
            <person name="Hiraga K."/>
            <person name="Takehana T."/>
            <person name="Taniguchi I."/>
            <person name="Yamaji H."/>
            <person name="Maeda Y."/>
            <person name="Toyohara K."/>
            <person name="Miyamoto K."/>
            <person name="Kimura Y."/>
            <person name="Oda K."/>
        </authorList>
    </citation>
    <scope>NUCLEOTIDE SEQUENCE [LARGE SCALE GENOMIC DNA]</scope>
    <source>
        <strain evidence="2">NBRC 110686 / TISTR 2288 / 201-F6</strain>
    </source>
</reference>
<dbReference type="STRING" id="1547922.ISF6_3189"/>
<dbReference type="Proteomes" id="UP000037660">
    <property type="component" value="Unassembled WGS sequence"/>
</dbReference>
<evidence type="ECO:0000313" key="1">
    <source>
        <dbReference type="EMBL" id="GAP37334.1"/>
    </source>
</evidence>
<dbReference type="AlphaFoldDB" id="A0A0K8P439"/>
<evidence type="ECO:0000313" key="2">
    <source>
        <dbReference type="Proteomes" id="UP000037660"/>
    </source>
</evidence>
<proteinExistence type="predicted"/>
<sequence length="51" mass="5480">MANQVAACQPCNVAKGHKLLGEWKPPQPLPLVARMPRQALLAHRAAEPEAA</sequence>
<gene>
    <name evidence="1" type="ORF">ISF6_3189</name>
</gene>
<reference evidence="1 2" key="2">
    <citation type="journal article" date="2016" name="Science">
        <title>A bacterium that degrades and assimilates poly(ethylene terephthalate).</title>
        <authorList>
            <person name="Yoshida S."/>
            <person name="Hiraga K."/>
            <person name="Takehana T."/>
            <person name="Taniguchi I."/>
            <person name="Yamaji H."/>
            <person name="Maeda Y."/>
            <person name="Toyohara K."/>
            <person name="Miyamoto K."/>
            <person name="Kimura Y."/>
            <person name="Oda K."/>
        </authorList>
    </citation>
    <scope>NUCLEOTIDE SEQUENCE [LARGE SCALE GENOMIC DNA]</scope>
    <source>
        <strain evidence="2">NBRC 110686 / TISTR 2288 / 201-F6</strain>
    </source>
</reference>
<name>A0A0K8P439_PISS1</name>
<comment type="caution">
    <text evidence="1">The sequence shown here is derived from an EMBL/GenBank/DDBJ whole genome shotgun (WGS) entry which is preliminary data.</text>
</comment>
<protein>
    <submittedName>
        <fullName evidence="1">Uncharacterized protein</fullName>
    </submittedName>
</protein>
<accession>A0A0K8P439</accession>